<evidence type="ECO:0000259" key="2">
    <source>
        <dbReference type="Pfam" id="PF04264"/>
    </source>
</evidence>
<sequence>MKHLLILLALTSSLLGQQAPPALYVSKNAAITLYSDAPMEDIEGNSTDGKSVYNASTGELAFNVAIRSFKFQKSLMQEHFNENYMESDKYPQASFKGKITEKPDVTVNGSYPVTATGVLEAHGVKQQRTIKGKINVNNGKLTMTSEFMVKCADHKIEIPKLVFQKIAETLKITVTANYTAYNKNPTK</sequence>
<feature type="signal peptide" evidence="1">
    <location>
        <begin position="1"/>
        <end position="18"/>
    </location>
</feature>
<dbReference type="Gene3D" id="2.40.128.110">
    <property type="entry name" value="Lipid/polyisoprenoid-binding, YceI-like"/>
    <property type="match status" value="1"/>
</dbReference>
<feature type="domain" description="Lipid/polyisoprenoid-binding YceI-like" evidence="2">
    <location>
        <begin position="44"/>
        <end position="176"/>
    </location>
</feature>
<comment type="caution">
    <text evidence="3">The sequence shown here is derived from an EMBL/GenBank/DDBJ whole genome shotgun (WGS) entry which is preliminary data.</text>
</comment>
<keyword evidence="1" id="KW-0732">Signal</keyword>
<evidence type="ECO:0000313" key="4">
    <source>
        <dbReference type="Proteomes" id="UP001501436"/>
    </source>
</evidence>
<dbReference type="SUPFAM" id="SSF101874">
    <property type="entry name" value="YceI-like"/>
    <property type="match status" value="1"/>
</dbReference>
<dbReference type="RefSeq" id="WP_345330195.1">
    <property type="nucleotide sequence ID" value="NZ_BAABJI010000002.1"/>
</dbReference>
<dbReference type="Pfam" id="PF04264">
    <property type="entry name" value="YceI"/>
    <property type="match status" value="1"/>
</dbReference>
<evidence type="ECO:0000256" key="1">
    <source>
        <dbReference type="SAM" id="SignalP"/>
    </source>
</evidence>
<proteinExistence type="predicted"/>
<gene>
    <name evidence="3" type="ORF">GCM10023313_13380</name>
</gene>
<protein>
    <submittedName>
        <fullName evidence="3">YceI family protein</fullName>
    </submittedName>
</protein>
<name>A0ABP9FPS0_9SPHI</name>
<keyword evidence="4" id="KW-1185">Reference proteome</keyword>
<evidence type="ECO:0000313" key="3">
    <source>
        <dbReference type="EMBL" id="GAA4911751.1"/>
    </source>
</evidence>
<dbReference type="EMBL" id="BAABJI010000002">
    <property type="protein sequence ID" value="GAA4911751.1"/>
    <property type="molecule type" value="Genomic_DNA"/>
</dbReference>
<feature type="chain" id="PRO_5047084530" evidence="1">
    <location>
        <begin position="19"/>
        <end position="187"/>
    </location>
</feature>
<dbReference type="InterPro" id="IPR007372">
    <property type="entry name" value="Lipid/polyisoprenoid-bd_YceI"/>
</dbReference>
<accession>A0ABP9FPS0</accession>
<reference evidence="4" key="1">
    <citation type="journal article" date="2019" name="Int. J. Syst. Evol. Microbiol.">
        <title>The Global Catalogue of Microorganisms (GCM) 10K type strain sequencing project: providing services to taxonomists for standard genome sequencing and annotation.</title>
        <authorList>
            <consortium name="The Broad Institute Genomics Platform"/>
            <consortium name="The Broad Institute Genome Sequencing Center for Infectious Disease"/>
            <person name="Wu L."/>
            <person name="Ma J."/>
        </authorList>
    </citation>
    <scope>NUCLEOTIDE SEQUENCE [LARGE SCALE GENOMIC DNA]</scope>
    <source>
        <strain evidence="4">JCM 18283</strain>
    </source>
</reference>
<organism evidence="3 4">
    <name type="scientific">Mucilaginibacter defluvii</name>
    <dbReference type="NCBI Taxonomy" id="1196019"/>
    <lineage>
        <taxon>Bacteria</taxon>
        <taxon>Pseudomonadati</taxon>
        <taxon>Bacteroidota</taxon>
        <taxon>Sphingobacteriia</taxon>
        <taxon>Sphingobacteriales</taxon>
        <taxon>Sphingobacteriaceae</taxon>
        <taxon>Mucilaginibacter</taxon>
    </lineage>
</organism>
<dbReference type="Proteomes" id="UP001501436">
    <property type="component" value="Unassembled WGS sequence"/>
</dbReference>
<dbReference type="InterPro" id="IPR036761">
    <property type="entry name" value="TTHA0802/YceI-like_sf"/>
</dbReference>